<evidence type="ECO:0000313" key="9">
    <source>
        <dbReference type="Proteomes" id="UP000308549"/>
    </source>
</evidence>
<dbReference type="SUPFAM" id="SSF103473">
    <property type="entry name" value="MFS general substrate transporter"/>
    <property type="match status" value="1"/>
</dbReference>
<comment type="subcellular location">
    <subcellularLocation>
        <location evidence="1">Membrane</location>
        <topology evidence="1">Multi-pass membrane protein</topology>
    </subcellularLocation>
</comment>
<reference evidence="8 9" key="1">
    <citation type="submission" date="2017-03" db="EMBL/GenBank/DDBJ databases">
        <title>Genomes of endolithic fungi from Antarctica.</title>
        <authorList>
            <person name="Coleine C."/>
            <person name="Masonjones S."/>
            <person name="Stajich J.E."/>
        </authorList>
    </citation>
    <scope>NUCLEOTIDE SEQUENCE [LARGE SCALE GENOMIC DNA]</scope>
    <source>
        <strain evidence="8 9">CCFEE 6315</strain>
    </source>
</reference>
<dbReference type="InterPro" id="IPR036259">
    <property type="entry name" value="MFS_trans_sf"/>
</dbReference>
<evidence type="ECO:0000313" key="8">
    <source>
        <dbReference type="EMBL" id="TKA30372.1"/>
    </source>
</evidence>
<name>A0A4U0U6X9_9PEZI</name>
<feature type="transmembrane region" description="Helical" evidence="6">
    <location>
        <begin position="467"/>
        <end position="488"/>
    </location>
</feature>
<feature type="transmembrane region" description="Helical" evidence="6">
    <location>
        <begin position="148"/>
        <end position="170"/>
    </location>
</feature>
<keyword evidence="9" id="KW-1185">Reference proteome</keyword>
<evidence type="ECO:0000256" key="6">
    <source>
        <dbReference type="SAM" id="Phobius"/>
    </source>
</evidence>
<dbReference type="PANTHER" id="PTHR23501:SF189">
    <property type="entry name" value="DRUG TRANSPORTER, PUTATIVE (AFU_ORTHOLOGUE AFUA_4G03920)-RELATED"/>
    <property type="match status" value="1"/>
</dbReference>
<feature type="transmembrane region" description="Helical" evidence="6">
    <location>
        <begin position="397"/>
        <end position="418"/>
    </location>
</feature>
<proteinExistence type="predicted"/>
<evidence type="ECO:0000256" key="4">
    <source>
        <dbReference type="ARBA" id="ARBA00023136"/>
    </source>
</evidence>
<keyword evidence="2 6" id="KW-0812">Transmembrane</keyword>
<sequence length="595" mass="63878">MNRIIQQCARFGSSRNGRCSPEKHAEVQSRTVDQDPADVTVVLDQTQYLKGKMLAAATVALNFAVFTAFVDLMAVSSLMPAISESLHAEKTITWAMTAMLDGAVVGQCVFGYLSDIFTRRAMLLWALCLYAIGALGCALCSLRENTVAFFVLRAMIGIATGSITNLVNIAQFDYVPPERRGTFQGFQGPSFFAAAVVGLLSAPALAQIRREDSQPGWTGLYYLEGSLAVVAAVLVGICLPSKESSPKAPRIWHLLKTVDWLGILFGAAAVIPATTVIKEGDRFGWNSPTVIGLGCMSGFCALVFVILGCMDRGLRPIVPFRLFRNPRVAITYAVNFFVGFAYDDMLCFMPLYLVLARGKSPLVAGALMVPFVTTHGLQLFASGAMVDWLTKRGHESIPYFMLFGSVLGTASMAVLGGVDTKLPTWVNIMLTVVFGLGTGSIMQTSVTAIRNEVSAEDAAVAIGSRNVIGFLGGSIGTAVGSQLVQWRLQARLPSHLHSFADYVFARPDLSELAPKDQGLAQNATSGSLKTVFLASCAVFGLCVILCTQLVLKSRTKDIWQGLRSVTASGAGTPQPRRSVEDMRDGEPAKTNHAEP</sequence>
<dbReference type="GO" id="GO:0005886">
    <property type="term" value="C:plasma membrane"/>
    <property type="evidence" value="ECO:0007669"/>
    <property type="project" value="TreeGrafter"/>
</dbReference>
<feature type="region of interest" description="Disordered" evidence="5">
    <location>
        <begin position="566"/>
        <end position="595"/>
    </location>
</feature>
<comment type="caution">
    <text evidence="8">The sequence shown here is derived from an EMBL/GenBank/DDBJ whole genome shotgun (WGS) entry which is preliminary data.</text>
</comment>
<feature type="transmembrane region" description="Helical" evidence="6">
    <location>
        <begin position="54"/>
        <end position="79"/>
    </location>
</feature>
<keyword evidence="3 6" id="KW-1133">Transmembrane helix</keyword>
<feature type="transmembrane region" description="Helical" evidence="6">
    <location>
        <begin position="361"/>
        <end position="385"/>
    </location>
</feature>
<keyword evidence="4 6" id="KW-0472">Membrane</keyword>
<dbReference type="InterPro" id="IPR011701">
    <property type="entry name" value="MFS"/>
</dbReference>
<dbReference type="Pfam" id="PF07690">
    <property type="entry name" value="MFS_1"/>
    <property type="match status" value="1"/>
</dbReference>
<feature type="transmembrane region" description="Helical" evidence="6">
    <location>
        <begin position="191"/>
        <end position="208"/>
    </location>
</feature>
<protein>
    <recommendedName>
        <fullName evidence="7">Major facilitator superfamily (MFS) profile domain-containing protein</fullName>
    </recommendedName>
</protein>
<dbReference type="Proteomes" id="UP000308549">
    <property type="component" value="Unassembled WGS sequence"/>
</dbReference>
<dbReference type="Gene3D" id="1.20.1250.20">
    <property type="entry name" value="MFS general substrate transporter like domains"/>
    <property type="match status" value="2"/>
</dbReference>
<accession>A0A4U0U6X9</accession>
<dbReference type="InterPro" id="IPR020846">
    <property type="entry name" value="MFS_dom"/>
</dbReference>
<dbReference type="EMBL" id="NAJL01000011">
    <property type="protein sequence ID" value="TKA30372.1"/>
    <property type="molecule type" value="Genomic_DNA"/>
</dbReference>
<feature type="transmembrane region" description="Helical" evidence="6">
    <location>
        <begin position="289"/>
        <end position="309"/>
    </location>
</feature>
<gene>
    <name evidence="8" type="ORF">B0A50_02599</name>
</gene>
<feature type="transmembrane region" description="Helical" evidence="6">
    <location>
        <begin position="260"/>
        <end position="277"/>
    </location>
</feature>
<feature type="transmembrane region" description="Helical" evidence="6">
    <location>
        <begin position="220"/>
        <end position="239"/>
    </location>
</feature>
<feature type="transmembrane region" description="Helical" evidence="6">
    <location>
        <begin position="122"/>
        <end position="142"/>
    </location>
</feature>
<feature type="transmembrane region" description="Helical" evidence="6">
    <location>
        <begin position="91"/>
        <end position="113"/>
    </location>
</feature>
<evidence type="ECO:0000256" key="1">
    <source>
        <dbReference type="ARBA" id="ARBA00004141"/>
    </source>
</evidence>
<dbReference type="AlphaFoldDB" id="A0A4U0U6X9"/>
<dbReference type="GO" id="GO:0022857">
    <property type="term" value="F:transmembrane transporter activity"/>
    <property type="evidence" value="ECO:0007669"/>
    <property type="project" value="InterPro"/>
</dbReference>
<organism evidence="8 9">
    <name type="scientific">Salinomyces thailandicus</name>
    <dbReference type="NCBI Taxonomy" id="706561"/>
    <lineage>
        <taxon>Eukaryota</taxon>
        <taxon>Fungi</taxon>
        <taxon>Dikarya</taxon>
        <taxon>Ascomycota</taxon>
        <taxon>Pezizomycotina</taxon>
        <taxon>Dothideomycetes</taxon>
        <taxon>Dothideomycetidae</taxon>
        <taxon>Mycosphaerellales</taxon>
        <taxon>Teratosphaeriaceae</taxon>
        <taxon>Salinomyces</taxon>
    </lineage>
</organism>
<evidence type="ECO:0000256" key="3">
    <source>
        <dbReference type="ARBA" id="ARBA00022989"/>
    </source>
</evidence>
<feature type="transmembrane region" description="Helical" evidence="6">
    <location>
        <begin position="531"/>
        <end position="551"/>
    </location>
</feature>
<feature type="transmembrane region" description="Helical" evidence="6">
    <location>
        <begin position="330"/>
        <end position="355"/>
    </location>
</feature>
<dbReference type="PROSITE" id="PS50850">
    <property type="entry name" value="MFS"/>
    <property type="match status" value="1"/>
</dbReference>
<dbReference type="PANTHER" id="PTHR23501">
    <property type="entry name" value="MAJOR FACILITATOR SUPERFAMILY"/>
    <property type="match status" value="1"/>
</dbReference>
<evidence type="ECO:0000256" key="2">
    <source>
        <dbReference type="ARBA" id="ARBA00022692"/>
    </source>
</evidence>
<dbReference type="OrthoDB" id="10021397at2759"/>
<feature type="domain" description="Major facilitator superfamily (MFS) profile" evidence="7">
    <location>
        <begin position="57"/>
        <end position="554"/>
    </location>
</feature>
<feature type="compositionally biased region" description="Basic and acidic residues" evidence="5">
    <location>
        <begin position="577"/>
        <end position="595"/>
    </location>
</feature>
<feature type="transmembrane region" description="Helical" evidence="6">
    <location>
        <begin position="424"/>
        <end position="446"/>
    </location>
</feature>
<evidence type="ECO:0000256" key="5">
    <source>
        <dbReference type="SAM" id="MobiDB-lite"/>
    </source>
</evidence>
<evidence type="ECO:0000259" key="7">
    <source>
        <dbReference type="PROSITE" id="PS50850"/>
    </source>
</evidence>